<dbReference type="SUPFAM" id="SSF53098">
    <property type="entry name" value="Ribonuclease H-like"/>
    <property type="match status" value="1"/>
</dbReference>
<accession>A0A1D7UVQ3</accession>
<dbReference type="EMBL" id="CP015217">
    <property type="protein sequence ID" value="AOP33611.1"/>
    <property type="molecule type" value="Genomic_DNA"/>
</dbReference>
<organism evidence="2 3">
    <name type="scientific">Leptospira tipperaryensis</name>
    <dbReference type="NCBI Taxonomy" id="2564040"/>
    <lineage>
        <taxon>Bacteria</taxon>
        <taxon>Pseudomonadati</taxon>
        <taxon>Spirochaetota</taxon>
        <taxon>Spirochaetia</taxon>
        <taxon>Leptospirales</taxon>
        <taxon>Leptospiraceae</taxon>
        <taxon>Leptospira</taxon>
    </lineage>
</organism>
<dbReference type="PROSITE" id="PS50994">
    <property type="entry name" value="INTEGRASE"/>
    <property type="match status" value="1"/>
</dbReference>
<evidence type="ECO:0000313" key="3">
    <source>
        <dbReference type="Proteomes" id="UP000094197"/>
    </source>
</evidence>
<dbReference type="InterPro" id="IPR050900">
    <property type="entry name" value="Transposase_IS3/IS150/IS904"/>
</dbReference>
<dbReference type="KEGG" id="laj:A0128_06970"/>
<dbReference type="InterPro" id="IPR036397">
    <property type="entry name" value="RNaseH_sf"/>
</dbReference>
<feature type="domain" description="Integrase catalytic" evidence="1">
    <location>
        <begin position="1"/>
        <end position="124"/>
    </location>
</feature>
<gene>
    <name evidence="2" type="ORF">A0128_06970</name>
</gene>
<dbReference type="PANTHER" id="PTHR46889">
    <property type="entry name" value="TRANSPOSASE INSF FOR INSERTION SEQUENCE IS3B-RELATED"/>
    <property type="match status" value="1"/>
</dbReference>
<dbReference type="AlphaFoldDB" id="A0A1D7UVQ3"/>
<dbReference type="Proteomes" id="UP000094197">
    <property type="component" value="Chromosome 1"/>
</dbReference>
<dbReference type="InterPro" id="IPR001584">
    <property type="entry name" value="Integrase_cat-core"/>
</dbReference>
<evidence type="ECO:0000313" key="2">
    <source>
        <dbReference type="EMBL" id="AOP33611.1"/>
    </source>
</evidence>
<proteinExistence type="predicted"/>
<reference evidence="2 3" key="1">
    <citation type="submission" date="2016-04" db="EMBL/GenBank/DDBJ databases">
        <title>Complete genome seqeunce of Leptospira alstonii serovar Room22.</title>
        <authorList>
            <person name="Nally J.E."/>
            <person name="Bayles D.O."/>
            <person name="Hurley D."/>
            <person name="Fanning S."/>
            <person name="McMahon B.J."/>
            <person name="Arent Z."/>
        </authorList>
    </citation>
    <scope>NUCLEOTIDE SEQUENCE [LARGE SCALE GENOMIC DNA]</scope>
    <source>
        <strain evidence="2 3">GWTS #1</strain>
    </source>
</reference>
<dbReference type="PANTHER" id="PTHR46889:SF4">
    <property type="entry name" value="TRANSPOSASE INSO FOR INSERTION SEQUENCE ELEMENT IS911B-RELATED"/>
    <property type="match status" value="1"/>
</dbReference>
<evidence type="ECO:0000259" key="1">
    <source>
        <dbReference type="PROSITE" id="PS50994"/>
    </source>
</evidence>
<dbReference type="InterPro" id="IPR012337">
    <property type="entry name" value="RNaseH-like_sf"/>
</dbReference>
<dbReference type="GO" id="GO:0003676">
    <property type="term" value="F:nucleic acid binding"/>
    <property type="evidence" value="ECO:0007669"/>
    <property type="project" value="InterPro"/>
</dbReference>
<name>A0A1D7UVQ3_9LEPT</name>
<dbReference type="Gene3D" id="3.30.420.10">
    <property type="entry name" value="Ribonuclease H-like superfamily/Ribonuclease H"/>
    <property type="match status" value="1"/>
</dbReference>
<protein>
    <recommendedName>
        <fullName evidence="1">Integrase catalytic domain-containing protein</fullName>
    </recommendedName>
</protein>
<dbReference type="GO" id="GO:0015074">
    <property type="term" value="P:DNA integration"/>
    <property type="evidence" value="ECO:0007669"/>
    <property type="project" value="InterPro"/>
</dbReference>
<sequence length="125" mass="14731">MDSNMKTEMVLLALNNAVKTQRPPEDLIFHSDRGSHCASKYFRDALSSFRMKQSMSRKGNCYDNAPAESFFSTIKREFRNHRKFKNLKDAKTAIFEYIEIFYNRKRIHSAIGYKTPIQFEEEFTA</sequence>
<keyword evidence="3" id="KW-1185">Reference proteome</keyword>
<dbReference type="Pfam" id="PF13683">
    <property type="entry name" value="rve_3"/>
    <property type="match status" value="1"/>
</dbReference>